<sequence length="206" mass="23851">MEKTLYLRLRHRIQASPNEVITIGKIAQVVGNREWAEHVKKIIVRHVNSSDKNIVVLDVMAVVNEIHKLDEEINVQTIGPSQTIIEVVYEKKKISPFLFGIVWLLLFVGSGLAIMNFHEDVSMQQVHTRIYKMITGEANEQPLLLQIPYSIGLGLGMILFFNHLFKKRFNEEPSPLEVEMFNYQMDLDHYVAMNENEESMKKIDDD</sequence>
<feature type="transmembrane region" description="Helical" evidence="1">
    <location>
        <begin position="97"/>
        <end position="117"/>
    </location>
</feature>
<keyword evidence="1" id="KW-0812">Transmembrane</keyword>
<keyword evidence="1" id="KW-1133">Transmembrane helix</keyword>
<evidence type="ECO:0000256" key="1">
    <source>
        <dbReference type="SAM" id="Phobius"/>
    </source>
</evidence>
<evidence type="ECO:0000313" key="3">
    <source>
        <dbReference type="EMBL" id="MED4400790.1"/>
    </source>
</evidence>
<protein>
    <submittedName>
        <fullName evidence="3">Stage V sporulation protein AA</fullName>
    </submittedName>
</protein>
<organism evidence="3 4">
    <name type="scientific">Metabacillus fastidiosus</name>
    <dbReference type="NCBI Taxonomy" id="1458"/>
    <lineage>
        <taxon>Bacteria</taxon>
        <taxon>Bacillati</taxon>
        <taxon>Bacillota</taxon>
        <taxon>Bacilli</taxon>
        <taxon>Bacillales</taxon>
        <taxon>Bacillaceae</taxon>
        <taxon>Metabacillus</taxon>
    </lineage>
</organism>
<dbReference type="InterPro" id="IPR038548">
    <property type="entry name" value="SporV_AA_N_sf"/>
</dbReference>
<dbReference type="Proteomes" id="UP001342826">
    <property type="component" value="Unassembled WGS sequence"/>
</dbReference>
<feature type="transmembrane region" description="Helical" evidence="1">
    <location>
        <begin position="147"/>
        <end position="165"/>
    </location>
</feature>
<keyword evidence="4" id="KW-1185">Reference proteome</keyword>
<name>A0ABU6NUG8_9BACI</name>
<keyword evidence="1" id="KW-0472">Membrane</keyword>
<accession>A0ABU6NUG8</accession>
<dbReference type="Gene3D" id="2.60.480.10">
    <property type="entry name" value="eubacterium ventriosum atcc domain"/>
    <property type="match status" value="1"/>
</dbReference>
<dbReference type="Pfam" id="PF12164">
    <property type="entry name" value="SporV_AA"/>
    <property type="match status" value="1"/>
</dbReference>
<evidence type="ECO:0000313" key="4">
    <source>
        <dbReference type="Proteomes" id="UP001342826"/>
    </source>
</evidence>
<reference evidence="3 4" key="1">
    <citation type="submission" date="2023-03" db="EMBL/GenBank/DDBJ databases">
        <title>Bacillus Genome Sequencing.</title>
        <authorList>
            <person name="Dunlap C."/>
        </authorList>
    </citation>
    <scope>NUCLEOTIDE SEQUENCE [LARGE SCALE GENOMIC DNA]</scope>
    <source>
        <strain evidence="3 4">NRS-1717</strain>
    </source>
</reference>
<evidence type="ECO:0000259" key="2">
    <source>
        <dbReference type="Pfam" id="PF12164"/>
    </source>
</evidence>
<dbReference type="GeneID" id="301139968"/>
<dbReference type="InterPro" id="IPR021997">
    <property type="entry name" value="SporV_AA"/>
</dbReference>
<gene>
    <name evidence="3" type="ORF">P9271_05525</name>
</gene>
<proteinExistence type="predicted"/>
<comment type="caution">
    <text evidence="3">The sequence shown here is derived from an EMBL/GenBank/DDBJ whole genome shotgun (WGS) entry which is preliminary data.</text>
</comment>
<dbReference type="EMBL" id="JARTFS010000005">
    <property type="protein sequence ID" value="MED4400790.1"/>
    <property type="molecule type" value="Genomic_DNA"/>
</dbReference>
<feature type="domain" description="Stage V sporulation protein AA" evidence="2">
    <location>
        <begin position="2"/>
        <end position="90"/>
    </location>
</feature>
<dbReference type="RefSeq" id="WP_066226210.1">
    <property type="nucleotide sequence ID" value="NZ_JARTFQ010000005.1"/>
</dbReference>